<dbReference type="EMBL" id="JAZHYN010000032">
    <property type="protein sequence ID" value="MEF3367136.1"/>
    <property type="molecule type" value="Genomic_DNA"/>
</dbReference>
<feature type="chain" id="PRO_5046552310" evidence="1">
    <location>
        <begin position="26"/>
        <end position="346"/>
    </location>
</feature>
<organism evidence="3 4">
    <name type="scientific">Methylocystis borbori</name>
    <dbReference type="NCBI Taxonomy" id="3118750"/>
    <lineage>
        <taxon>Bacteria</taxon>
        <taxon>Pseudomonadati</taxon>
        <taxon>Pseudomonadota</taxon>
        <taxon>Alphaproteobacteria</taxon>
        <taxon>Hyphomicrobiales</taxon>
        <taxon>Methylocystaceae</taxon>
        <taxon>Methylocystis</taxon>
    </lineage>
</organism>
<feature type="signal peptide" evidence="1">
    <location>
        <begin position="1"/>
        <end position="25"/>
    </location>
</feature>
<sequence>MIAFPLRRVIIVGSIAGCLCSSAFAVERVKPESPSPWQVSPPAFSKEKQRNNISGVACATDAPDFCLVVTDEGNEAAFIRLTEGKLEGVGTPFPLPVASKEFDAEGATTDGKFFYVVGSHSVKRKSCDDHPANRVVLRFAVDREQRQPGPIKPSGDLWGILENLPEFAGHAGSRACLGDDPPKQRHDLSGRQGVNIEGVAAKDGRLYFGMRGPAIKGAALVVGVDAKALFDGGDAKPSVSRLAVGEKRAIRDLTAAGADLLALVGPDDDERNCSYSIFRIESVGQGAVGARELAVLNLDNAPLSEESEPIKPEAITLLDANSSRYRLLVLSDGGEDGAPLVFDIPR</sequence>
<protein>
    <submittedName>
        <fullName evidence="3">DUF3616 domain-containing protein</fullName>
    </submittedName>
</protein>
<reference evidence="3 4" key="1">
    <citation type="submission" date="2024-02" db="EMBL/GenBank/DDBJ databases">
        <authorList>
            <person name="Grouzdev D."/>
        </authorList>
    </citation>
    <scope>NUCLEOTIDE SEQUENCE [LARGE SCALE GENOMIC DNA]</scope>
    <source>
        <strain evidence="3 4">9N</strain>
    </source>
</reference>
<keyword evidence="4" id="KW-1185">Reference proteome</keyword>
<evidence type="ECO:0000256" key="1">
    <source>
        <dbReference type="SAM" id="SignalP"/>
    </source>
</evidence>
<evidence type="ECO:0000313" key="4">
    <source>
        <dbReference type="Proteomes" id="UP001350748"/>
    </source>
</evidence>
<gene>
    <name evidence="3" type="ORF">V3H18_11385</name>
</gene>
<evidence type="ECO:0000313" key="3">
    <source>
        <dbReference type="EMBL" id="MEF3367136.1"/>
    </source>
</evidence>
<feature type="domain" description="DUF3616" evidence="2">
    <location>
        <begin position="95"/>
        <end position="131"/>
    </location>
</feature>
<name>A0ABU7XKX5_9HYPH</name>
<comment type="caution">
    <text evidence="3">The sequence shown here is derived from an EMBL/GenBank/DDBJ whole genome shotgun (WGS) entry which is preliminary data.</text>
</comment>
<dbReference type="Pfam" id="PF12275">
    <property type="entry name" value="DUF3616"/>
    <property type="match status" value="2"/>
</dbReference>
<dbReference type="InterPro" id="IPR022060">
    <property type="entry name" value="DUF3616"/>
</dbReference>
<proteinExistence type="predicted"/>
<dbReference type="Proteomes" id="UP001350748">
    <property type="component" value="Unassembled WGS sequence"/>
</dbReference>
<feature type="domain" description="DUF3616" evidence="2">
    <location>
        <begin position="192"/>
        <end position="333"/>
    </location>
</feature>
<keyword evidence="1" id="KW-0732">Signal</keyword>
<dbReference type="RefSeq" id="WP_332082170.1">
    <property type="nucleotide sequence ID" value="NZ_JAZHYN010000032.1"/>
</dbReference>
<accession>A0ABU7XKX5</accession>
<evidence type="ECO:0000259" key="2">
    <source>
        <dbReference type="Pfam" id="PF12275"/>
    </source>
</evidence>